<dbReference type="InterPro" id="IPR008984">
    <property type="entry name" value="SMAD_FHA_dom_sf"/>
</dbReference>
<dbReference type="PROSITE" id="PS00108">
    <property type="entry name" value="PROTEIN_KINASE_ST"/>
    <property type="match status" value="1"/>
</dbReference>
<keyword evidence="3 4" id="KW-0067">ATP-binding</keyword>
<evidence type="ECO:0000256" key="5">
    <source>
        <dbReference type="SAM" id="MobiDB-lite"/>
    </source>
</evidence>
<dbReference type="SMART" id="SM00240">
    <property type="entry name" value="FHA"/>
    <property type="match status" value="1"/>
</dbReference>
<dbReference type="FunFam" id="1.10.510.10:FF:001380">
    <property type="entry name" value="Checkpoint kinase 2-like protein"/>
    <property type="match status" value="1"/>
</dbReference>
<dbReference type="Pfam" id="PF00069">
    <property type="entry name" value="Pkinase"/>
    <property type="match status" value="1"/>
</dbReference>
<dbReference type="Gene3D" id="2.60.200.20">
    <property type="match status" value="1"/>
</dbReference>
<dbReference type="InterPro" id="IPR008271">
    <property type="entry name" value="Ser/Thr_kinase_AS"/>
</dbReference>
<accession>A0A8H4IZH8</accession>
<dbReference type="CDD" id="cd05117">
    <property type="entry name" value="STKc_CAMK"/>
    <property type="match status" value="1"/>
</dbReference>
<evidence type="ECO:0000256" key="4">
    <source>
        <dbReference type="PROSITE-ProRule" id="PRU10141"/>
    </source>
</evidence>
<organism evidence="8 10">
    <name type="scientific">Botryosphaeria dothidea</name>
    <dbReference type="NCBI Taxonomy" id="55169"/>
    <lineage>
        <taxon>Eukaryota</taxon>
        <taxon>Fungi</taxon>
        <taxon>Dikarya</taxon>
        <taxon>Ascomycota</taxon>
        <taxon>Pezizomycotina</taxon>
        <taxon>Dothideomycetes</taxon>
        <taxon>Dothideomycetes incertae sedis</taxon>
        <taxon>Botryosphaeriales</taxon>
        <taxon>Botryosphaeriaceae</taxon>
        <taxon>Botryosphaeria</taxon>
    </lineage>
</organism>
<dbReference type="Proteomes" id="UP000572817">
    <property type="component" value="Unassembled WGS sequence"/>
</dbReference>
<feature type="binding site" evidence="4">
    <location>
        <position position="308"/>
    </location>
    <ligand>
        <name>ATP</name>
        <dbReference type="ChEBI" id="CHEBI:30616"/>
    </ligand>
</feature>
<evidence type="ECO:0000256" key="1">
    <source>
        <dbReference type="ARBA" id="ARBA00005575"/>
    </source>
</evidence>
<dbReference type="InterPro" id="IPR000719">
    <property type="entry name" value="Prot_kinase_dom"/>
</dbReference>
<dbReference type="CDD" id="cd00060">
    <property type="entry name" value="FHA"/>
    <property type="match status" value="1"/>
</dbReference>
<dbReference type="SUPFAM" id="SSF49879">
    <property type="entry name" value="SMAD/FHA domain"/>
    <property type="match status" value="1"/>
</dbReference>
<dbReference type="PANTHER" id="PTHR24347">
    <property type="entry name" value="SERINE/THREONINE-PROTEIN KINASE"/>
    <property type="match status" value="1"/>
</dbReference>
<dbReference type="SUPFAM" id="SSF56112">
    <property type="entry name" value="Protein kinase-like (PK-like)"/>
    <property type="match status" value="1"/>
</dbReference>
<evidence type="ECO:0000259" key="6">
    <source>
        <dbReference type="PROSITE" id="PS50006"/>
    </source>
</evidence>
<evidence type="ECO:0000259" key="7">
    <source>
        <dbReference type="PROSITE" id="PS50011"/>
    </source>
</evidence>
<dbReference type="PROSITE" id="PS50006">
    <property type="entry name" value="FHA_DOMAIN"/>
    <property type="match status" value="1"/>
</dbReference>
<dbReference type="PROSITE" id="PS00107">
    <property type="entry name" value="PROTEIN_KINASE_ATP"/>
    <property type="match status" value="1"/>
</dbReference>
<proteinExistence type="inferred from homology"/>
<gene>
    <name evidence="8" type="ORF">GTA08_BOTSDO02773</name>
    <name evidence="9" type="ORF">GTA08_BOTSDO12477</name>
</gene>
<keyword evidence="2 4" id="KW-0547">Nucleotide-binding</keyword>
<dbReference type="PROSITE" id="PS50011">
    <property type="entry name" value="PROTEIN_KINASE_DOM"/>
    <property type="match status" value="1"/>
</dbReference>
<comment type="similarity">
    <text evidence="1">Belongs to the protein kinase superfamily. CAMK Ser/Thr protein kinase family. CHEK2 subfamily.</text>
</comment>
<name>A0A8H4IZH8_9PEZI</name>
<dbReference type="InterPro" id="IPR011009">
    <property type="entry name" value="Kinase-like_dom_sf"/>
</dbReference>
<feature type="domain" description="Protein kinase" evidence="7">
    <location>
        <begin position="278"/>
        <end position="543"/>
    </location>
</feature>
<dbReference type="EMBL" id="WWBZ02000007">
    <property type="protein sequence ID" value="KAF4312298.1"/>
    <property type="molecule type" value="Genomic_DNA"/>
</dbReference>
<feature type="compositionally biased region" description="Polar residues" evidence="5">
    <location>
        <begin position="84"/>
        <end position="102"/>
    </location>
</feature>
<protein>
    <submittedName>
        <fullName evidence="8">Uncharacterized protein</fullName>
    </submittedName>
</protein>
<dbReference type="Pfam" id="PF00498">
    <property type="entry name" value="FHA"/>
    <property type="match status" value="1"/>
</dbReference>
<dbReference type="AlphaFoldDB" id="A0A8H4IZH8"/>
<feature type="region of interest" description="Disordered" evidence="5">
    <location>
        <begin position="1"/>
        <end position="103"/>
    </location>
</feature>
<dbReference type="SMART" id="SM00220">
    <property type="entry name" value="S_TKc"/>
    <property type="match status" value="1"/>
</dbReference>
<feature type="compositionally biased region" description="Polar residues" evidence="5">
    <location>
        <begin position="30"/>
        <end position="39"/>
    </location>
</feature>
<reference evidence="8 10" key="1">
    <citation type="submission" date="2020-04" db="EMBL/GenBank/DDBJ databases">
        <title>Genome Assembly and Annotation of Botryosphaeria dothidea sdau 11-99, a Latent Pathogen of Apple Fruit Ring Rot in China.</title>
        <authorList>
            <person name="Yu C."/>
            <person name="Diao Y."/>
            <person name="Lu Q."/>
            <person name="Zhao J."/>
            <person name="Cui S."/>
            <person name="Peng C."/>
            <person name="He B."/>
            <person name="Liu H."/>
        </authorList>
    </citation>
    <scope>NUCLEOTIDE SEQUENCE [LARGE SCALE GENOMIC DNA]</scope>
    <source>
        <strain evidence="10">sdau11-99</strain>
        <strain evidence="8">Sdau11-99</strain>
    </source>
</reference>
<evidence type="ECO:0000256" key="2">
    <source>
        <dbReference type="ARBA" id="ARBA00022741"/>
    </source>
</evidence>
<feature type="compositionally biased region" description="Basic and acidic residues" evidence="5">
    <location>
        <begin position="630"/>
        <end position="643"/>
    </location>
</feature>
<evidence type="ECO:0000313" key="8">
    <source>
        <dbReference type="EMBL" id="KAF4310082.1"/>
    </source>
</evidence>
<dbReference type="GO" id="GO:0004672">
    <property type="term" value="F:protein kinase activity"/>
    <property type="evidence" value="ECO:0007669"/>
    <property type="project" value="InterPro"/>
</dbReference>
<sequence length="669" mass="73892">MAPQPEKSQLKRALQSAGEDDTEYKKPRTEQLNADSSPDTPLKRHNVAFPSPLTHGGSTATEVSKDGTATPPPKDSDATKSAVDVSQRTGLSSPPSDTQPFSQFVYPPGPWYEVQDEDGEGVWGYLVPMDEQFGEVLVLRRRSACPVPGQPPLPSGKAVMDKGVLEEQEAEYEKKKQKDGVPAGGYLIGRHPECDRIIKAPTISNRHCLLFLEHKDGGAVAVLEDLSANGTFVNDAIVGRNKRRELQEGDQIHIVGEAKCTFRYPRSQRSTNGFREQYSVQEQLGKGHFASVYLCIEKSCGMRFAVKKFEKRGGASDRSKVEGLQQEIAVLMSVSHPSLLCLKDTFDEVDGVYLVLELAPEGELFNWIVMKQKLTEDETRKVFVQLFQGVKYLHERNIVHRDIKPENILLVDKNLKIKLADFGLAKIIGEESFTTTLCGTPSYVAPEILESSNHRRYTRAVDVWSLGVVLYICLCGFPPFSDELYSAENPYSLSQQIKLGRFDYPSPYWDSVGDPALDLIDRMLTVDVDKRISIEDCLEHPWTRNACGPGASIDSTDGLTGAMGSLDFAKRKVQRERTLLSSINDVKVSKVVEFTNDAPPLKIYEKNGNGGSQASDNSPSKAKAKGKAKNGKEDTPSKNRDPEAFMEMGGKGDATLFGNETSKYPDATA</sequence>
<keyword evidence="10" id="KW-1185">Reference proteome</keyword>
<dbReference type="InterPro" id="IPR017441">
    <property type="entry name" value="Protein_kinase_ATP_BS"/>
</dbReference>
<evidence type="ECO:0000313" key="10">
    <source>
        <dbReference type="Proteomes" id="UP000572817"/>
    </source>
</evidence>
<evidence type="ECO:0000256" key="3">
    <source>
        <dbReference type="ARBA" id="ARBA00022840"/>
    </source>
</evidence>
<dbReference type="OrthoDB" id="407410at2759"/>
<comment type="caution">
    <text evidence="8">The sequence shown here is derived from an EMBL/GenBank/DDBJ whole genome shotgun (WGS) entry which is preliminary data.</text>
</comment>
<dbReference type="Gene3D" id="1.10.510.10">
    <property type="entry name" value="Transferase(Phosphotransferase) domain 1"/>
    <property type="match status" value="1"/>
</dbReference>
<dbReference type="InterPro" id="IPR000253">
    <property type="entry name" value="FHA_dom"/>
</dbReference>
<dbReference type="EMBL" id="WWBZ02000016">
    <property type="protein sequence ID" value="KAF4310082.1"/>
    <property type="molecule type" value="Genomic_DNA"/>
</dbReference>
<feature type="region of interest" description="Disordered" evidence="5">
    <location>
        <begin position="600"/>
        <end position="669"/>
    </location>
</feature>
<evidence type="ECO:0000313" key="9">
    <source>
        <dbReference type="EMBL" id="KAF4312298.1"/>
    </source>
</evidence>
<dbReference type="GO" id="GO:0005524">
    <property type="term" value="F:ATP binding"/>
    <property type="evidence" value="ECO:0007669"/>
    <property type="project" value="UniProtKB-UniRule"/>
</dbReference>
<feature type="domain" description="FHA" evidence="6">
    <location>
        <begin position="186"/>
        <end position="238"/>
    </location>
</feature>